<evidence type="ECO:0000313" key="1">
    <source>
        <dbReference type="EMBL" id="TCC49716.1"/>
    </source>
</evidence>
<accession>A0A4R0JWR0</accession>
<gene>
    <name evidence="1" type="ORF">E0H75_15405</name>
</gene>
<dbReference type="Proteomes" id="UP000293342">
    <property type="component" value="Unassembled WGS sequence"/>
</dbReference>
<organism evidence="1 2">
    <name type="scientific">Kribbella capetownensis</name>
    <dbReference type="NCBI Taxonomy" id="1572659"/>
    <lineage>
        <taxon>Bacteria</taxon>
        <taxon>Bacillati</taxon>
        <taxon>Actinomycetota</taxon>
        <taxon>Actinomycetes</taxon>
        <taxon>Propionibacteriales</taxon>
        <taxon>Kribbellaceae</taxon>
        <taxon>Kribbella</taxon>
    </lineage>
</organism>
<dbReference type="EMBL" id="SJKD01000003">
    <property type="protein sequence ID" value="TCC49716.1"/>
    <property type="molecule type" value="Genomic_DNA"/>
</dbReference>
<keyword evidence="2" id="KW-1185">Reference proteome</keyword>
<protein>
    <submittedName>
        <fullName evidence="1">Uncharacterized protein</fullName>
    </submittedName>
</protein>
<evidence type="ECO:0000313" key="2">
    <source>
        <dbReference type="Proteomes" id="UP000293342"/>
    </source>
</evidence>
<sequence length="234" mass="25206">MSNSAFHLIETGTRLADAAATVERLLDIAADRAQVQVELIVRTDSRAARRFLSLTRFGANVVLELHTSAETTSRFLDRLDPLIPADQRRGLDPDVPIGVSDGEGGFWLALSEEDTDAVGTLDQLPVVETEVSVDDLPLAQFDWSVIPPIGGPERTSVHWAVGCWPAVPELGLEPTAKHTGIELSVNATGLWDLAPAPPGYHLYVTTRDSDAAEAHGPVIAERVGRTVIGPIEYC</sequence>
<dbReference type="RefSeq" id="WP_131514241.1">
    <property type="nucleotide sequence ID" value="NZ_SJKD01000003.1"/>
</dbReference>
<dbReference type="AlphaFoldDB" id="A0A4R0JWR0"/>
<reference evidence="1 2" key="1">
    <citation type="submission" date="2019-02" db="EMBL/GenBank/DDBJ databases">
        <title>Kribbella capetownensis sp. nov. and Kribbella speibonae sp. nov., isolated from soil.</title>
        <authorList>
            <person name="Curtis S.M."/>
            <person name="Norton I."/>
            <person name="Everest G.J."/>
            <person name="Meyers P.R."/>
        </authorList>
    </citation>
    <scope>NUCLEOTIDE SEQUENCE [LARGE SCALE GENOMIC DNA]</scope>
    <source>
        <strain evidence="1 2">YM53</strain>
    </source>
</reference>
<comment type="caution">
    <text evidence="1">The sequence shown here is derived from an EMBL/GenBank/DDBJ whole genome shotgun (WGS) entry which is preliminary data.</text>
</comment>
<dbReference type="OrthoDB" id="3377594at2"/>
<proteinExistence type="predicted"/>
<name>A0A4R0JWR0_9ACTN</name>